<evidence type="ECO:0000259" key="5">
    <source>
        <dbReference type="Pfam" id="PF10551"/>
    </source>
</evidence>
<evidence type="ECO:0000256" key="1">
    <source>
        <dbReference type="ARBA" id="ARBA00022723"/>
    </source>
</evidence>
<comment type="caution">
    <text evidence="6">The sequence shown here is derived from an EMBL/GenBank/DDBJ whole genome shotgun (WGS) entry which is preliminary data.</text>
</comment>
<dbReference type="AlphaFoldDB" id="A0AAV0XFL1"/>
<keyword evidence="2" id="KW-0863">Zinc-finger</keyword>
<dbReference type="PANTHER" id="PTHR47160:SF10">
    <property type="entry name" value="MULE TRANSPOSASE DOMAIN-CONTAINING PROTEIN"/>
    <property type="match status" value="1"/>
</dbReference>
<evidence type="ECO:0000313" key="7">
    <source>
        <dbReference type="Proteomes" id="UP001160148"/>
    </source>
</evidence>
<evidence type="ECO:0000259" key="4">
    <source>
        <dbReference type="Pfam" id="PF04500"/>
    </source>
</evidence>
<proteinExistence type="predicted"/>
<keyword evidence="7" id="KW-1185">Reference proteome</keyword>
<evidence type="ECO:0000256" key="2">
    <source>
        <dbReference type="ARBA" id="ARBA00022771"/>
    </source>
</evidence>
<protein>
    <recommendedName>
        <fullName evidence="8">MULE transposase domain-containing protein</fullName>
    </recommendedName>
</protein>
<feature type="domain" description="MULE transposase" evidence="5">
    <location>
        <begin position="184"/>
        <end position="279"/>
    </location>
</feature>
<reference evidence="6 7" key="1">
    <citation type="submission" date="2023-01" db="EMBL/GenBank/DDBJ databases">
        <authorList>
            <person name="Whitehead M."/>
        </authorList>
    </citation>
    <scope>NUCLEOTIDE SEQUENCE [LARGE SCALE GENOMIC DNA]</scope>
</reference>
<dbReference type="PANTHER" id="PTHR47160">
    <property type="entry name" value="PUTATIVE-RELATED"/>
    <property type="match status" value="1"/>
</dbReference>
<keyword evidence="1" id="KW-0479">Metal-binding</keyword>
<sequence>MTENKILLAKGASNNFKDLLIIDSFKFRKVYESISGNVTWRCTMKSCLARIIKNGNVTVSSNLNHNHNTDEKKLNRQIIRSACKKRAKDMTDRPIKIIRSEITKNNFDTLDYGDVKLIRDRMYPCRNTQTNIPKNIVEVQEFLVSNNMLSSKGESMIAANDIEKNIVIFTCTTNLQFLSLVNTIYVDGTFTYCTKFFCQLFTIHGFYNNHYIPLVFCLLPSKCCDVFIEYVFENIKRLCSNLNFEFCPVEIYSDFEKSILNSASNIWPDIKLSTCRFHLGQCWYRKIQSLGLTNMYKSNSPEGKWLQYCFGLPFLHPQEVSDCFLELMSEIPAEKKIQSFADYLVENFVSEDSLFPPELWAKGCNNLTQTTNACESFHKHFNSYFFNAHPSIIKFVEVLIEFQTDTYLKINLAKTTIKQIKNKAVIKKHQVINELRDTSTSTIIFIKNISNKVKVTRKILILFY</sequence>
<evidence type="ECO:0000256" key="3">
    <source>
        <dbReference type="ARBA" id="ARBA00022833"/>
    </source>
</evidence>
<dbReference type="Pfam" id="PF04500">
    <property type="entry name" value="FLYWCH"/>
    <property type="match status" value="1"/>
</dbReference>
<organism evidence="6 7">
    <name type="scientific">Macrosiphum euphorbiae</name>
    <name type="common">potato aphid</name>
    <dbReference type="NCBI Taxonomy" id="13131"/>
    <lineage>
        <taxon>Eukaryota</taxon>
        <taxon>Metazoa</taxon>
        <taxon>Ecdysozoa</taxon>
        <taxon>Arthropoda</taxon>
        <taxon>Hexapoda</taxon>
        <taxon>Insecta</taxon>
        <taxon>Pterygota</taxon>
        <taxon>Neoptera</taxon>
        <taxon>Paraneoptera</taxon>
        <taxon>Hemiptera</taxon>
        <taxon>Sternorrhyncha</taxon>
        <taxon>Aphidomorpha</taxon>
        <taxon>Aphidoidea</taxon>
        <taxon>Aphididae</taxon>
        <taxon>Macrosiphini</taxon>
        <taxon>Macrosiphum</taxon>
    </lineage>
</organism>
<dbReference type="Proteomes" id="UP001160148">
    <property type="component" value="Unassembled WGS sequence"/>
</dbReference>
<feature type="domain" description="FLYWCH-type" evidence="4">
    <location>
        <begin position="15"/>
        <end position="67"/>
    </location>
</feature>
<gene>
    <name evidence="6" type="ORF">MEUPH1_LOCUS20926</name>
</gene>
<evidence type="ECO:0008006" key="8">
    <source>
        <dbReference type="Google" id="ProtNLM"/>
    </source>
</evidence>
<dbReference type="Pfam" id="PF10551">
    <property type="entry name" value="MULE"/>
    <property type="match status" value="1"/>
</dbReference>
<evidence type="ECO:0000313" key="6">
    <source>
        <dbReference type="EMBL" id="CAI6366327.1"/>
    </source>
</evidence>
<accession>A0AAV0XFL1</accession>
<dbReference type="GO" id="GO:0008270">
    <property type="term" value="F:zinc ion binding"/>
    <property type="evidence" value="ECO:0007669"/>
    <property type="project" value="UniProtKB-KW"/>
</dbReference>
<dbReference type="EMBL" id="CARXXK010000004">
    <property type="protein sequence ID" value="CAI6366327.1"/>
    <property type="molecule type" value="Genomic_DNA"/>
</dbReference>
<keyword evidence="3" id="KW-0862">Zinc</keyword>
<dbReference type="InterPro" id="IPR007588">
    <property type="entry name" value="Znf_FLYWCH"/>
</dbReference>
<name>A0AAV0XFL1_9HEMI</name>
<dbReference type="InterPro" id="IPR018289">
    <property type="entry name" value="MULE_transposase_dom"/>
</dbReference>